<dbReference type="FunFam" id="3.40.50.11840:FF:000001">
    <property type="entry name" value="2-(3-amino-3-carboxypropyl)histidine synthase subunit 1"/>
    <property type="match status" value="1"/>
</dbReference>
<dbReference type="InterPro" id="IPR042264">
    <property type="entry name" value="DPH1/DPH2_2"/>
</dbReference>
<evidence type="ECO:0000256" key="9">
    <source>
        <dbReference type="ARBA" id="ARBA00023014"/>
    </source>
</evidence>
<comment type="pathway">
    <text evidence="1 11">Protein modification; peptidyl-diphthamide biosynthesis.</text>
</comment>
<evidence type="ECO:0000313" key="15">
    <source>
        <dbReference type="Proteomes" id="UP000070412"/>
    </source>
</evidence>
<dbReference type="PANTHER" id="PTHR10762:SF1">
    <property type="entry name" value="2-(3-AMINO-3-CARBOXYPROPYL)HISTIDINE SYNTHASE SUBUNIT 1"/>
    <property type="match status" value="1"/>
</dbReference>
<dbReference type="EMBL" id="WVUK01000054">
    <property type="protein sequence ID" value="KAF7494018.1"/>
    <property type="molecule type" value="Genomic_DNA"/>
</dbReference>
<comment type="similarity">
    <text evidence="2 11">Belongs to the DPH1/DPH2 family. DPH1 subfamily.</text>
</comment>
<dbReference type="SFLD" id="SFLDS00032">
    <property type="entry name" value="Radical_SAM_3-amino-3-carboxyp"/>
    <property type="match status" value="1"/>
</dbReference>
<sequence>MTSKPKSNQIPEEILKDPVLNQRIAQYLPENYNFEIYKTIWRIRKDCAKRICLQFPDGLFIFATSIVDVLREFCPESEFIIMSDVTYGACCIDDVKTKELNCDMIIHYGHSCLVPINRMLNNVSILYVFVDIRFDLLHFIGTIAKNFNPKEHKICLASTIQFVSSLHMAVQELKQNHSFEVFVPRSQPLTPGEILGCTAPKIEANQANTIIFVADGRFHLEALMIANPDLPAYRYDPYSKDLTREYYEFDKMISLRTEAIKKATECLRQNQVVGIVIGTLGRQGSMRIFEALKSLLSKSSSQSMIMGFFIAEISPKLLEEIGKDLVKVWIQIGCPRLSIDWGADFIPSREIPILSPFEFRTAIRNLDEKDSELNDLKISKQYPMDFYATKSLGNWTPNHRCHDHCQCQS</sequence>
<keyword evidence="6 11" id="KW-0949">S-adenosyl-L-methionine</keyword>
<evidence type="ECO:0000256" key="6">
    <source>
        <dbReference type="ARBA" id="ARBA00022691"/>
    </source>
</evidence>
<dbReference type="InterPro" id="IPR016435">
    <property type="entry name" value="DPH1/DPH2"/>
</dbReference>
<dbReference type="InterPro" id="IPR042265">
    <property type="entry name" value="DPH1/DPH2_3"/>
</dbReference>
<keyword evidence="8" id="KW-0408">Iron</keyword>
<proteinExistence type="inferred from homology"/>
<evidence type="ECO:0000256" key="5">
    <source>
        <dbReference type="ARBA" id="ARBA00022679"/>
    </source>
</evidence>
<dbReference type="OrthoDB" id="1649088at2759"/>
<dbReference type="Pfam" id="PF01866">
    <property type="entry name" value="Diphthamide_syn"/>
    <property type="match status" value="1"/>
</dbReference>
<dbReference type="PANTHER" id="PTHR10762">
    <property type="entry name" value="DIPHTHAMIDE BIOSYNTHESIS PROTEIN"/>
    <property type="match status" value="1"/>
</dbReference>
<evidence type="ECO:0000256" key="10">
    <source>
        <dbReference type="ARBA" id="ARBA00048403"/>
    </source>
</evidence>
<evidence type="ECO:0000256" key="1">
    <source>
        <dbReference type="ARBA" id="ARBA00005156"/>
    </source>
</evidence>
<evidence type="ECO:0000256" key="3">
    <source>
        <dbReference type="ARBA" id="ARBA00012221"/>
    </source>
</evidence>
<evidence type="ECO:0000256" key="4">
    <source>
        <dbReference type="ARBA" id="ARBA00021915"/>
    </source>
</evidence>
<comment type="cofactor">
    <cofactor evidence="11">
        <name>[4Fe-4S] cluster</name>
        <dbReference type="ChEBI" id="CHEBI:49883"/>
    </cofactor>
    <text evidence="11">Binds 1 [4Fe-4S] cluster per subunit. The cluster is coordinated with 3 cysteines and an exchangeable S-adenosyl-L-methionine.</text>
</comment>
<dbReference type="GO" id="GO:0046872">
    <property type="term" value="F:metal ion binding"/>
    <property type="evidence" value="ECO:0007669"/>
    <property type="project" value="UniProtKB-KW"/>
</dbReference>
<dbReference type="Gene3D" id="3.40.50.11840">
    <property type="entry name" value="Diphthamide synthesis DPH1/DPH2 domain 1"/>
    <property type="match status" value="1"/>
</dbReference>
<evidence type="ECO:0000256" key="11">
    <source>
        <dbReference type="PIRNR" id="PIRNR004967"/>
    </source>
</evidence>
<keyword evidence="5 11" id="KW-0808">Transferase</keyword>
<dbReference type="Gene3D" id="3.40.50.11860">
    <property type="entry name" value="Diphthamide synthesis DPH1/DPH2 domain 3"/>
    <property type="match status" value="1"/>
</dbReference>
<comment type="function">
    <text evidence="11">Catalyzes the first step of diphthamide biosynthesis, a post-translational modification of histidine which occurs in elongation factor 2.</text>
</comment>
<dbReference type="EnsemblMetazoa" id="SSS_4359s_mrna">
    <property type="protein sequence ID" value="KAF7494018.1"/>
    <property type="gene ID" value="SSS_4359"/>
</dbReference>
<dbReference type="UniPathway" id="UPA00559"/>
<comment type="catalytic activity">
    <reaction evidence="10 11">
        <text>L-histidyl-[translation elongation factor 2] + S-adenosyl-L-methionine = 2-[(3S)-amino-3-carboxypropyl]-L-histidyl-[translation elongation factor 2] + S-methyl-5'-thioadenosine + H(+)</text>
        <dbReference type="Rhea" id="RHEA:36783"/>
        <dbReference type="Rhea" id="RHEA-COMP:9748"/>
        <dbReference type="Rhea" id="RHEA-COMP:9749"/>
        <dbReference type="ChEBI" id="CHEBI:15378"/>
        <dbReference type="ChEBI" id="CHEBI:17509"/>
        <dbReference type="ChEBI" id="CHEBI:29979"/>
        <dbReference type="ChEBI" id="CHEBI:59789"/>
        <dbReference type="ChEBI" id="CHEBI:73995"/>
        <dbReference type="EC" id="2.5.1.108"/>
    </reaction>
</comment>
<evidence type="ECO:0000313" key="14">
    <source>
        <dbReference type="EnsemblMetazoa" id="KAF7494018.1"/>
    </source>
</evidence>
<reference evidence="12" key="3">
    <citation type="submission" date="2020-01" db="EMBL/GenBank/DDBJ databases">
        <authorList>
            <person name="Korhonen P.K.K."/>
            <person name="Guangxu M.G."/>
            <person name="Wang T.W."/>
            <person name="Stroehlein A.J.S."/>
            <person name="Young N.D."/>
            <person name="Ang C.-S.A."/>
            <person name="Fernando D.W.F."/>
            <person name="Lu H.L."/>
            <person name="Taylor S.T."/>
            <person name="Ehtesham M.E.M."/>
            <person name="Najaraj S.H.N."/>
            <person name="Harsha G.H.G."/>
            <person name="Madugundu A.M."/>
            <person name="Renuse S.R."/>
            <person name="Holt D.H."/>
            <person name="Pandey A.P."/>
            <person name="Papenfuss A.P."/>
            <person name="Gasser R.B.G."/>
            <person name="Fischer K.F."/>
        </authorList>
    </citation>
    <scope>NUCLEOTIDE SEQUENCE</scope>
    <source>
        <strain evidence="12">SSS_KF_BRIS2020</strain>
    </source>
</reference>
<dbReference type="Gene3D" id="3.40.50.11850">
    <property type="entry name" value="Diphthamide synthesis DPH1/DPH2 domain 2"/>
    <property type="match status" value="1"/>
</dbReference>
<reference evidence="15" key="2">
    <citation type="journal article" date="2020" name="PLoS Negl. Trop. Dis.">
        <title>High-quality nuclear genome for Sarcoptes scabiei-A critical resource for a neglected parasite.</title>
        <authorList>
            <person name="Korhonen P.K."/>
            <person name="Gasser R.B."/>
            <person name="Ma G."/>
            <person name="Wang T."/>
            <person name="Stroehlein A.J."/>
            <person name="Young N.D."/>
            <person name="Ang C.S."/>
            <person name="Fernando D.D."/>
            <person name="Lu H.C."/>
            <person name="Taylor S."/>
            <person name="Reynolds S.L."/>
            <person name="Mofiz E."/>
            <person name="Najaraj S.H."/>
            <person name="Gowda H."/>
            <person name="Madugundu A."/>
            <person name="Renuse S."/>
            <person name="Holt D."/>
            <person name="Pandey A."/>
            <person name="Papenfuss A.T."/>
            <person name="Fischer K."/>
        </authorList>
    </citation>
    <scope>NUCLEOTIDE SEQUENCE [LARGE SCALE GENOMIC DNA]</scope>
</reference>
<dbReference type="NCBIfam" id="TIGR00322">
    <property type="entry name" value="diphth2_R"/>
    <property type="match status" value="1"/>
</dbReference>
<keyword evidence="9" id="KW-0411">Iron-sulfur</keyword>
<dbReference type="VEuPathDB" id="VectorBase:SSCA008818"/>
<dbReference type="EC" id="2.5.1.108" evidence="3 11"/>
<reference evidence="13 16" key="1">
    <citation type="journal article" date="2015" name="Parasit. Vectors">
        <title>Draft genome of the scabies mite.</title>
        <authorList>
            <person name="Rider S.D.Jr."/>
            <person name="Morgan M.S."/>
            <person name="Arlian L.G."/>
        </authorList>
    </citation>
    <scope>NUCLEOTIDE SEQUENCE [LARGE SCALE GENOMIC DNA]</scope>
    <source>
        <strain evidence="13">Arlian Lab</strain>
    </source>
</reference>
<dbReference type="FunFam" id="3.40.50.11850:FF:000002">
    <property type="entry name" value="2-(3-amino-3-carboxypropyl)histidine synthase subunit 1"/>
    <property type="match status" value="1"/>
</dbReference>
<evidence type="ECO:0000256" key="7">
    <source>
        <dbReference type="ARBA" id="ARBA00022723"/>
    </source>
</evidence>
<dbReference type="Proteomes" id="UP000616769">
    <property type="component" value="Unassembled WGS sequence"/>
</dbReference>
<dbReference type="GO" id="GO:0090560">
    <property type="term" value="F:2-(3-amino-3-carboxypropyl)histidine synthase activity"/>
    <property type="evidence" value="ECO:0007669"/>
    <property type="project" value="UniProtKB-UniRule"/>
</dbReference>
<keyword evidence="7" id="KW-0479">Metal-binding</keyword>
<evidence type="ECO:0000313" key="16">
    <source>
        <dbReference type="Proteomes" id="UP000616769"/>
    </source>
</evidence>
<name>A0A132A710_SARSC</name>
<gene>
    <name evidence="13" type="ORF">QR98_0052390</name>
    <name evidence="12" type="ORF">SSS_4359</name>
</gene>
<dbReference type="InterPro" id="IPR035435">
    <property type="entry name" value="DPH1/DPH2_euk_archaea"/>
</dbReference>
<reference evidence="14" key="4">
    <citation type="submission" date="2022-06" db="UniProtKB">
        <authorList>
            <consortium name="EnsemblMetazoa"/>
        </authorList>
    </citation>
    <scope>IDENTIFICATION</scope>
</reference>
<dbReference type="EMBL" id="JXLN01011099">
    <property type="protein sequence ID" value="KPM06761.1"/>
    <property type="molecule type" value="Genomic_DNA"/>
</dbReference>
<keyword evidence="11" id="KW-0004">4Fe-4S</keyword>
<evidence type="ECO:0000313" key="12">
    <source>
        <dbReference type="EMBL" id="KAF7494018.1"/>
    </source>
</evidence>
<dbReference type="Proteomes" id="UP000070412">
    <property type="component" value="Unassembled WGS sequence"/>
</dbReference>
<organism evidence="13 16">
    <name type="scientific">Sarcoptes scabiei</name>
    <name type="common">Itch mite</name>
    <name type="synonym">Acarus scabiei</name>
    <dbReference type="NCBI Taxonomy" id="52283"/>
    <lineage>
        <taxon>Eukaryota</taxon>
        <taxon>Metazoa</taxon>
        <taxon>Ecdysozoa</taxon>
        <taxon>Arthropoda</taxon>
        <taxon>Chelicerata</taxon>
        <taxon>Arachnida</taxon>
        <taxon>Acari</taxon>
        <taxon>Acariformes</taxon>
        <taxon>Sarcoptiformes</taxon>
        <taxon>Astigmata</taxon>
        <taxon>Psoroptidia</taxon>
        <taxon>Sarcoptoidea</taxon>
        <taxon>Sarcoptidae</taxon>
        <taxon>Sarcoptinae</taxon>
        <taxon>Sarcoptes</taxon>
    </lineage>
</organism>
<protein>
    <recommendedName>
        <fullName evidence="4 11">2-(3-amino-3-carboxypropyl)histidine synthase subunit 1</fullName>
        <ecNumber evidence="3 11">2.5.1.108</ecNumber>
    </recommendedName>
</protein>
<evidence type="ECO:0000313" key="13">
    <source>
        <dbReference type="EMBL" id="KPM06761.1"/>
    </source>
</evidence>
<evidence type="ECO:0000256" key="8">
    <source>
        <dbReference type="ARBA" id="ARBA00023004"/>
    </source>
</evidence>
<dbReference type="GO" id="GO:0051539">
    <property type="term" value="F:4 iron, 4 sulfur cluster binding"/>
    <property type="evidence" value="ECO:0007669"/>
    <property type="project" value="UniProtKB-UniRule"/>
</dbReference>
<evidence type="ECO:0000256" key="2">
    <source>
        <dbReference type="ARBA" id="ARBA00010173"/>
    </source>
</evidence>
<dbReference type="GO" id="GO:0017183">
    <property type="term" value="P:protein histidyl modification to diphthamide"/>
    <property type="evidence" value="ECO:0007669"/>
    <property type="project" value="UniProtKB-UniRule"/>
</dbReference>
<dbReference type="InterPro" id="IPR042263">
    <property type="entry name" value="DPH1/DPH2_1"/>
</dbReference>
<dbReference type="PIRSF" id="PIRSF004967">
    <property type="entry name" value="DPH1"/>
    <property type="match status" value="1"/>
</dbReference>
<accession>A0A132A710</accession>
<keyword evidence="15" id="KW-1185">Reference proteome</keyword>
<dbReference type="AlphaFoldDB" id="A0A132A710"/>